<dbReference type="RefSeq" id="WP_341422552.1">
    <property type="nucleotide sequence ID" value="NZ_FQZB01000007.1"/>
</dbReference>
<keyword evidence="2" id="KW-0408">Iron</keyword>
<proteinExistence type="predicted"/>
<keyword evidence="6" id="KW-1185">Reference proteome</keyword>
<dbReference type="InterPro" id="IPR017896">
    <property type="entry name" value="4Fe4S_Fe-S-bd"/>
</dbReference>
<name>A0A1M6IBA7_9CLOT</name>
<dbReference type="STRING" id="1121302.SAMN02745163_01757"/>
<dbReference type="Gene3D" id="3.30.70.20">
    <property type="match status" value="1"/>
</dbReference>
<dbReference type="AlphaFoldDB" id="A0A1M6IBA7"/>
<evidence type="ECO:0000313" key="5">
    <source>
        <dbReference type="EMBL" id="SHJ31711.1"/>
    </source>
</evidence>
<sequence>MYKIEDVCLNCGACVPNCPAEAIYEANGICVIDEERCIDCNICLEVCPIAAPIKIEK</sequence>
<evidence type="ECO:0000256" key="1">
    <source>
        <dbReference type="ARBA" id="ARBA00022723"/>
    </source>
</evidence>
<gene>
    <name evidence="5" type="ORF">SAMN02745163_01757</name>
</gene>
<dbReference type="PROSITE" id="PS51379">
    <property type="entry name" value="4FE4S_FER_2"/>
    <property type="match status" value="2"/>
</dbReference>
<accession>A0A1M6IBA7</accession>
<evidence type="ECO:0000313" key="6">
    <source>
        <dbReference type="Proteomes" id="UP000184310"/>
    </source>
</evidence>
<dbReference type="SUPFAM" id="SSF54862">
    <property type="entry name" value="4Fe-4S ferredoxins"/>
    <property type="match status" value="1"/>
</dbReference>
<dbReference type="PROSITE" id="PS00198">
    <property type="entry name" value="4FE4S_FER_1"/>
    <property type="match status" value="1"/>
</dbReference>
<evidence type="ECO:0000256" key="2">
    <source>
        <dbReference type="ARBA" id="ARBA00023004"/>
    </source>
</evidence>
<keyword evidence="1" id="KW-0479">Metal-binding</keyword>
<keyword evidence="3" id="KW-0411">Iron-sulfur</keyword>
<feature type="domain" description="4Fe-4S ferredoxin-type" evidence="4">
    <location>
        <begin position="1"/>
        <end position="27"/>
    </location>
</feature>
<reference evidence="5 6" key="1">
    <citation type="submission" date="2016-11" db="EMBL/GenBank/DDBJ databases">
        <authorList>
            <person name="Jaros S."/>
            <person name="Januszkiewicz K."/>
            <person name="Wedrychowicz H."/>
        </authorList>
    </citation>
    <scope>NUCLEOTIDE SEQUENCE [LARGE SCALE GENOMIC DNA]</scope>
    <source>
        <strain evidence="5 6">DSM 21758</strain>
    </source>
</reference>
<dbReference type="Proteomes" id="UP000184310">
    <property type="component" value="Unassembled WGS sequence"/>
</dbReference>
<evidence type="ECO:0000256" key="3">
    <source>
        <dbReference type="ARBA" id="ARBA00023014"/>
    </source>
</evidence>
<dbReference type="InterPro" id="IPR017900">
    <property type="entry name" value="4Fe4S_Fe_S_CS"/>
</dbReference>
<dbReference type="EMBL" id="FQZB01000007">
    <property type="protein sequence ID" value="SHJ31711.1"/>
    <property type="molecule type" value="Genomic_DNA"/>
</dbReference>
<dbReference type="GO" id="GO:0046872">
    <property type="term" value="F:metal ion binding"/>
    <property type="evidence" value="ECO:0007669"/>
    <property type="project" value="UniProtKB-KW"/>
</dbReference>
<feature type="domain" description="4Fe-4S ferredoxin-type" evidence="4">
    <location>
        <begin position="28"/>
        <end position="57"/>
    </location>
</feature>
<dbReference type="Pfam" id="PF13237">
    <property type="entry name" value="Fer4_10"/>
    <property type="match status" value="1"/>
</dbReference>
<organism evidence="5 6">
    <name type="scientific">Clostridium cavendishii DSM 21758</name>
    <dbReference type="NCBI Taxonomy" id="1121302"/>
    <lineage>
        <taxon>Bacteria</taxon>
        <taxon>Bacillati</taxon>
        <taxon>Bacillota</taxon>
        <taxon>Clostridia</taxon>
        <taxon>Eubacteriales</taxon>
        <taxon>Clostridiaceae</taxon>
        <taxon>Clostridium</taxon>
    </lineage>
</organism>
<evidence type="ECO:0000259" key="4">
    <source>
        <dbReference type="PROSITE" id="PS51379"/>
    </source>
</evidence>
<dbReference type="GO" id="GO:0051536">
    <property type="term" value="F:iron-sulfur cluster binding"/>
    <property type="evidence" value="ECO:0007669"/>
    <property type="project" value="UniProtKB-KW"/>
</dbReference>
<protein>
    <submittedName>
        <fullName evidence="5">4Fe-4S dicluster domain-containing protein</fullName>
    </submittedName>
</protein>